<keyword evidence="5 9" id="KW-0812">Transmembrane</keyword>
<dbReference type="Pfam" id="PF04066">
    <property type="entry name" value="MrpF_PhaF"/>
    <property type="match status" value="1"/>
</dbReference>
<sequence length="100" mass="11142">MTIFGVSIFYVPLVILCLAVVACFTRMVIGPALSDRVIALDLTASLLISIIAVYSLISKQAVYIDVVIALALIVFLGTVAFAQYIEWQRYKKIKKEKRDD</sequence>
<dbReference type="AlphaFoldDB" id="A9KF27"/>
<keyword evidence="7 8" id="KW-0472">Membrane</keyword>
<keyword evidence="6 9" id="KW-1133">Transmembrane helix</keyword>
<dbReference type="PIRSF" id="PIRSF028784">
    <property type="entry name" value="MrpF"/>
    <property type="match status" value="1"/>
</dbReference>
<dbReference type="KEGG" id="cbd:CBUD_0405"/>
<feature type="transmembrane region" description="Helical" evidence="9">
    <location>
        <begin position="6"/>
        <end position="25"/>
    </location>
</feature>
<evidence type="ECO:0000256" key="6">
    <source>
        <dbReference type="ARBA" id="ARBA00022989"/>
    </source>
</evidence>
<evidence type="ECO:0000256" key="7">
    <source>
        <dbReference type="ARBA" id="ARBA00023136"/>
    </source>
</evidence>
<evidence type="ECO:0000256" key="9">
    <source>
        <dbReference type="SAM" id="Phobius"/>
    </source>
</evidence>
<evidence type="ECO:0008006" key="12">
    <source>
        <dbReference type="Google" id="ProtNLM"/>
    </source>
</evidence>
<dbReference type="EMBL" id="CP000733">
    <property type="protein sequence ID" value="ABS76613.1"/>
    <property type="molecule type" value="Genomic_DNA"/>
</dbReference>
<protein>
    <recommendedName>
        <fullName evidence="12">Sodium/proton antiporter protein</fullName>
    </recommendedName>
</protein>
<evidence type="ECO:0000256" key="1">
    <source>
        <dbReference type="ARBA" id="ARBA00004651"/>
    </source>
</evidence>
<evidence type="ECO:0000256" key="4">
    <source>
        <dbReference type="ARBA" id="ARBA00022475"/>
    </source>
</evidence>
<name>A9KF27_COXBN</name>
<accession>A9KF27</accession>
<dbReference type="Proteomes" id="UP000008555">
    <property type="component" value="Chromosome"/>
</dbReference>
<dbReference type="InterPro" id="IPR007208">
    <property type="entry name" value="MrpF/PhaF-like"/>
</dbReference>
<feature type="transmembrane region" description="Helical" evidence="9">
    <location>
        <begin position="63"/>
        <end position="85"/>
    </location>
</feature>
<keyword evidence="8" id="KW-0406">Ion transport</keyword>
<evidence type="ECO:0000256" key="3">
    <source>
        <dbReference type="ARBA" id="ARBA00022448"/>
    </source>
</evidence>
<dbReference type="HOGENOM" id="CLU_125825_2_2_6"/>
<keyword evidence="4 8" id="KW-1003">Cell membrane</keyword>
<evidence type="ECO:0000313" key="10">
    <source>
        <dbReference type="EMBL" id="ABS76613.1"/>
    </source>
</evidence>
<comment type="similarity">
    <text evidence="2 8">Belongs to the CPA3 antiporters (TC 2.A.63) subunit F family.</text>
</comment>
<comment type="subcellular location">
    <subcellularLocation>
        <location evidence="1 8">Cell membrane</location>
        <topology evidence="1 8">Multi-pass membrane protein</topology>
    </subcellularLocation>
</comment>
<gene>
    <name evidence="10" type="primary">mrpF</name>
    <name evidence="10" type="ordered locus">CBUD_0405</name>
</gene>
<evidence type="ECO:0000256" key="2">
    <source>
        <dbReference type="ARBA" id="ARBA00009212"/>
    </source>
</evidence>
<feature type="transmembrane region" description="Helical" evidence="9">
    <location>
        <begin position="37"/>
        <end position="57"/>
    </location>
</feature>
<organism evidence="10 11">
    <name type="scientific">Coxiella burnetii (strain Dugway 5J108-111)</name>
    <dbReference type="NCBI Taxonomy" id="434922"/>
    <lineage>
        <taxon>Bacteria</taxon>
        <taxon>Pseudomonadati</taxon>
        <taxon>Pseudomonadota</taxon>
        <taxon>Gammaproteobacteria</taxon>
        <taxon>Legionellales</taxon>
        <taxon>Coxiellaceae</taxon>
        <taxon>Coxiella</taxon>
    </lineage>
</organism>
<evidence type="ECO:0000313" key="11">
    <source>
        <dbReference type="Proteomes" id="UP000008555"/>
    </source>
</evidence>
<reference evidence="10 11" key="1">
    <citation type="journal article" date="2009" name="Infect. Immun.">
        <title>Comparative genomics reveal extensive transposon-mediated genomic plasticity and diversity among potential effector proteins within the genus Coxiella.</title>
        <authorList>
            <person name="Beare P.A."/>
            <person name="Unsworth N."/>
            <person name="Andoh M."/>
            <person name="Voth D.E."/>
            <person name="Omsland A."/>
            <person name="Gilk S.D."/>
            <person name="Williams K.P."/>
            <person name="Sobral B.W."/>
            <person name="Kupko J.J.III."/>
            <person name="Porcella S.F."/>
            <person name="Samuel J.E."/>
            <person name="Heinzen R.A."/>
        </authorList>
    </citation>
    <scope>NUCLEOTIDE SEQUENCE [LARGE SCALE GENOMIC DNA]</scope>
    <source>
        <strain evidence="10 11">Dugway 5J108-111</strain>
    </source>
</reference>
<keyword evidence="3 8" id="KW-0813">Transport</keyword>
<dbReference type="GO" id="GO:0005886">
    <property type="term" value="C:plasma membrane"/>
    <property type="evidence" value="ECO:0007669"/>
    <property type="project" value="UniProtKB-SubCell"/>
</dbReference>
<dbReference type="PANTHER" id="PTHR34702:SF1">
    <property type="entry name" value="NA(+)_H(+) ANTIPORTER SUBUNIT F"/>
    <property type="match status" value="1"/>
</dbReference>
<keyword evidence="8" id="KW-0050">Antiport</keyword>
<dbReference type="PANTHER" id="PTHR34702">
    <property type="entry name" value="NA(+)/H(+) ANTIPORTER SUBUNIT F1"/>
    <property type="match status" value="1"/>
</dbReference>
<evidence type="ECO:0000256" key="8">
    <source>
        <dbReference type="PIRNR" id="PIRNR028784"/>
    </source>
</evidence>
<evidence type="ECO:0000256" key="5">
    <source>
        <dbReference type="ARBA" id="ARBA00022692"/>
    </source>
</evidence>
<dbReference type="GO" id="GO:0015385">
    <property type="term" value="F:sodium:proton antiporter activity"/>
    <property type="evidence" value="ECO:0007669"/>
    <property type="project" value="TreeGrafter"/>
</dbReference>
<proteinExistence type="inferred from homology"/>
<dbReference type="RefSeq" id="WP_010958314.1">
    <property type="nucleotide sequence ID" value="NC_009727.1"/>
</dbReference>